<dbReference type="Pfam" id="PF01850">
    <property type="entry name" value="PIN"/>
    <property type="match status" value="1"/>
</dbReference>
<gene>
    <name evidence="2" type="ORF">HELGO_WM26045</name>
</gene>
<name>A0A6S6UHK0_9BACT</name>
<dbReference type="AlphaFoldDB" id="A0A6S6UHK0"/>
<protein>
    <submittedName>
        <fullName evidence="2">PIN domain protein</fullName>
    </submittedName>
</protein>
<dbReference type="CDD" id="cd09854">
    <property type="entry name" value="PIN_VapC-like"/>
    <property type="match status" value="1"/>
</dbReference>
<proteinExistence type="predicted"/>
<dbReference type="InterPro" id="IPR002716">
    <property type="entry name" value="PIN_dom"/>
</dbReference>
<evidence type="ECO:0000259" key="1">
    <source>
        <dbReference type="Pfam" id="PF01850"/>
    </source>
</evidence>
<sequence>MESKIYVDTNVFIDLMDSTRPFAVGSMALIRASIVDGKMLYINSDTVTNACYIMSRKKAYTEKELLVLMQKIVSLFSVVGVKDKEVMKSLSICADEGTKFRDYEDALQYVCAKKVEADLIVTNDKGFVGLDIELRGTKL</sequence>
<evidence type="ECO:0000313" key="2">
    <source>
        <dbReference type="EMBL" id="CAA6826669.1"/>
    </source>
</evidence>
<dbReference type="Gene3D" id="3.40.50.1010">
    <property type="entry name" value="5'-nuclease"/>
    <property type="match status" value="1"/>
</dbReference>
<feature type="domain" description="PIN" evidence="1">
    <location>
        <begin position="5"/>
        <end position="128"/>
    </location>
</feature>
<dbReference type="InterPro" id="IPR029060">
    <property type="entry name" value="PIN-like_dom_sf"/>
</dbReference>
<dbReference type="EMBL" id="CACVAZ010000212">
    <property type="protein sequence ID" value="CAA6826669.1"/>
    <property type="molecule type" value="Genomic_DNA"/>
</dbReference>
<reference evidence="2" key="1">
    <citation type="submission" date="2020-01" db="EMBL/GenBank/DDBJ databases">
        <authorList>
            <person name="Meier V. D."/>
            <person name="Meier V D."/>
        </authorList>
    </citation>
    <scope>NUCLEOTIDE SEQUENCE</scope>
    <source>
        <strain evidence="2">HLG_WM_MAG_02</strain>
    </source>
</reference>
<organism evidence="2">
    <name type="scientific">uncultured Sulfurovum sp</name>
    <dbReference type="NCBI Taxonomy" id="269237"/>
    <lineage>
        <taxon>Bacteria</taxon>
        <taxon>Pseudomonadati</taxon>
        <taxon>Campylobacterota</taxon>
        <taxon>Epsilonproteobacteria</taxon>
        <taxon>Campylobacterales</taxon>
        <taxon>Sulfurovaceae</taxon>
        <taxon>Sulfurovum</taxon>
        <taxon>environmental samples</taxon>
    </lineage>
</organism>
<accession>A0A6S6UHK0</accession>
<dbReference type="SUPFAM" id="SSF88723">
    <property type="entry name" value="PIN domain-like"/>
    <property type="match status" value="1"/>
</dbReference>